<feature type="region of interest" description="Disordered" evidence="1">
    <location>
        <begin position="52"/>
        <end position="74"/>
    </location>
</feature>
<evidence type="ECO:0000256" key="1">
    <source>
        <dbReference type="SAM" id="MobiDB-lite"/>
    </source>
</evidence>
<accession>A0ABZ1XPB0</accession>
<organism evidence="2 3">
    <name type="scientific">Streptomyces melanogenes</name>
    <dbReference type="NCBI Taxonomy" id="67326"/>
    <lineage>
        <taxon>Bacteria</taxon>
        <taxon>Bacillati</taxon>
        <taxon>Actinomycetota</taxon>
        <taxon>Actinomycetes</taxon>
        <taxon>Kitasatosporales</taxon>
        <taxon>Streptomycetaceae</taxon>
        <taxon>Streptomyces</taxon>
    </lineage>
</organism>
<gene>
    <name evidence="2" type="ORF">OG515_25815</name>
</gene>
<protein>
    <submittedName>
        <fullName evidence="2">Uncharacterized protein</fullName>
    </submittedName>
</protein>
<reference evidence="2" key="1">
    <citation type="submission" date="2022-10" db="EMBL/GenBank/DDBJ databases">
        <title>The complete genomes of actinobacterial strains from the NBC collection.</title>
        <authorList>
            <person name="Joergensen T.S."/>
            <person name="Alvarez Arevalo M."/>
            <person name="Sterndorff E.B."/>
            <person name="Faurdal D."/>
            <person name="Vuksanovic O."/>
            <person name="Mourched A.-S."/>
            <person name="Charusanti P."/>
            <person name="Shaw S."/>
            <person name="Blin K."/>
            <person name="Weber T."/>
        </authorList>
    </citation>
    <scope>NUCLEOTIDE SEQUENCE</scope>
    <source>
        <strain evidence="2">NBC_00668</strain>
    </source>
</reference>
<keyword evidence="3" id="KW-1185">Reference proteome</keyword>
<proteinExistence type="predicted"/>
<evidence type="ECO:0000313" key="2">
    <source>
        <dbReference type="EMBL" id="WUT85366.1"/>
    </source>
</evidence>
<name>A0ABZ1XPB0_9ACTN</name>
<dbReference type="EMBL" id="CP109019">
    <property type="protein sequence ID" value="WUT85366.1"/>
    <property type="molecule type" value="Genomic_DNA"/>
</dbReference>
<sequence>MSFSVVIDTKYEEEATPPASKLYAALADLHHEVHFTEYLRARLPLSDQAKALCPSQRCPGTPPPARDAGRGSKPLALEEFHLPGDELELSYAL</sequence>
<dbReference type="RefSeq" id="WP_329401756.1">
    <property type="nucleotide sequence ID" value="NZ_CP109019.1"/>
</dbReference>
<dbReference type="Proteomes" id="UP001432060">
    <property type="component" value="Chromosome"/>
</dbReference>
<evidence type="ECO:0000313" key="3">
    <source>
        <dbReference type="Proteomes" id="UP001432060"/>
    </source>
</evidence>